<dbReference type="Proteomes" id="UP000257559">
    <property type="component" value="Chromosome"/>
</dbReference>
<accession>A0A3B0QAT3</accession>
<dbReference type="AlphaFoldDB" id="A0A3B0QAT3"/>
<name>A0A3B0QAT3_9BACT</name>
<reference evidence="2" key="1">
    <citation type="submission" date="2018-06" db="EMBL/GenBank/DDBJ databases">
        <authorList>
            <consortium name="Pathogen Informatics"/>
        </authorList>
    </citation>
    <scope>NUCLEOTIDE SEQUENCE [LARGE SCALE GENOMIC DNA]</scope>
    <source>
        <strain evidence="2">NCTC10132</strain>
    </source>
</reference>
<sequence length="49" mass="5812">MFYVFIFIEALLTVLFASIKSINIYKDFEEEGIELLTLSKPISRKKIIW</sequence>
<gene>
    <name evidence="1" type="ORF">NCTC10132_00530</name>
</gene>
<evidence type="ECO:0000313" key="2">
    <source>
        <dbReference type="Proteomes" id="UP000257559"/>
    </source>
</evidence>
<keyword evidence="2" id="KW-1185">Reference proteome</keyword>
<feature type="non-terminal residue" evidence="1">
    <location>
        <position position="49"/>
    </location>
</feature>
<proteinExistence type="predicted"/>
<evidence type="ECO:0000313" key="1">
    <source>
        <dbReference type="EMBL" id="SYV97171.1"/>
    </source>
</evidence>
<dbReference type="KEGG" id="medw:NCTC10132_00530"/>
<protein>
    <submittedName>
        <fullName evidence="1">Uncharacterized protein</fullName>
    </submittedName>
</protein>
<dbReference type="EMBL" id="LS991951">
    <property type="protein sequence ID" value="SYV97171.1"/>
    <property type="molecule type" value="Genomic_DNA"/>
</dbReference>
<organism evidence="1 2">
    <name type="scientific">Mycoplasmopsis edwardii</name>
    <dbReference type="NCBI Taxonomy" id="53558"/>
    <lineage>
        <taxon>Bacteria</taxon>
        <taxon>Bacillati</taxon>
        <taxon>Mycoplasmatota</taxon>
        <taxon>Mycoplasmoidales</taxon>
        <taxon>Metamycoplasmataceae</taxon>
        <taxon>Mycoplasmopsis</taxon>
    </lineage>
</organism>